<evidence type="ECO:0000256" key="6">
    <source>
        <dbReference type="SAM" id="Phobius"/>
    </source>
</evidence>
<sequence length="314" mass="35467">MPFTMETVIVVFLAVFGGAVSVGSLLQETLDSRELLRQFQRDPGFKVRARASRLKRWMDRIDQWDSSRQIERWLRAAELQVKPAELYAFILTGALLLSIFLNLFFNVSYPVNVLFAVILAVSTPAGLLYLRRNRQRERLTEQLPSAANLIANATRAGMSLSQAFGFALYDIPEPTRSEFARVHRELQVGVPFEEAIERLVRRVGTEDYRIFAAQILIQKQAGGNVSQSLDELSKTLQDRVTLNAEIRALTAEPRMTATVISITPIFLLLLMGMLNPDLVEPLYGHPLGIITLIVFLIAVAGAFWMMRKLVDFRV</sequence>
<feature type="domain" description="Type II secretion system protein GspF" evidence="7">
    <location>
        <begin position="148"/>
        <end position="271"/>
    </location>
</feature>
<dbReference type="GO" id="GO:0005886">
    <property type="term" value="C:plasma membrane"/>
    <property type="evidence" value="ECO:0007669"/>
    <property type="project" value="UniProtKB-SubCell"/>
</dbReference>
<dbReference type="AlphaFoldDB" id="A0A132MH14"/>
<keyword evidence="3 6" id="KW-0812">Transmembrane</keyword>
<evidence type="ECO:0000256" key="2">
    <source>
        <dbReference type="ARBA" id="ARBA00022475"/>
    </source>
</evidence>
<evidence type="ECO:0000259" key="7">
    <source>
        <dbReference type="Pfam" id="PF00482"/>
    </source>
</evidence>
<feature type="transmembrane region" description="Helical" evidence="6">
    <location>
        <begin position="255"/>
        <end position="274"/>
    </location>
</feature>
<name>A0A132MH14_HYDSH</name>
<dbReference type="InterPro" id="IPR018076">
    <property type="entry name" value="T2SS_GspF_dom"/>
</dbReference>
<evidence type="ECO:0000256" key="5">
    <source>
        <dbReference type="ARBA" id="ARBA00023136"/>
    </source>
</evidence>
<feature type="transmembrane region" description="Helical" evidence="6">
    <location>
        <begin position="111"/>
        <end position="130"/>
    </location>
</feature>
<dbReference type="Proteomes" id="UP000243024">
    <property type="component" value="Unassembled WGS sequence"/>
</dbReference>
<keyword evidence="2" id="KW-1003">Cell membrane</keyword>
<keyword evidence="9" id="KW-1185">Reference proteome</keyword>
<accession>A0A132MH14</accession>
<dbReference type="STRING" id="1484.SA87_01055"/>
<evidence type="ECO:0000256" key="3">
    <source>
        <dbReference type="ARBA" id="ARBA00022692"/>
    </source>
</evidence>
<evidence type="ECO:0000313" key="8">
    <source>
        <dbReference type="EMBL" id="OAR04083.1"/>
    </source>
</evidence>
<dbReference type="RefSeq" id="WP_066201771.1">
    <property type="nucleotide sequence ID" value="NZ_CBCSAS010000027.1"/>
</dbReference>
<proteinExistence type="predicted"/>
<gene>
    <name evidence="8" type="ORF">SA87_01055</name>
</gene>
<comment type="caution">
    <text evidence="8">The sequence shown here is derived from an EMBL/GenBank/DDBJ whole genome shotgun (WGS) entry which is preliminary data.</text>
</comment>
<keyword evidence="5 6" id="KW-0472">Membrane</keyword>
<organism evidence="8 9">
    <name type="scientific">Hydrogenibacillus schlegelii</name>
    <name type="common">Bacillus schlegelii</name>
    <dbReference type="NCBI Taxonomy" id="1484"/>
    <lineage>
        <taxon>Bacteria</taxon>
        <taxon>Bacillati</taxon>
        <taxon>Bacillota</taxon>
        <taxon>Bacilli</taxon>
        <taxon>Bacillales</taxon>
        <taxon>Bacillales Family X. Incertae Sedis</taxon>
        <taxon>Hydrogenibacillus</taxon>
    </lineage>
</organism>
<dbReference type="OrthoDB" id="9803381at2"/>
<dbReference type="PANTHER" id="PTHR35007">
    <property type="entry name" value="INTEGRAL MEMBRANE PROTEIN-RELATED"/>
    <property type="match status" value="1"/>
</dbReference>
<dbReference type="EMBL" id="JXBB01000024">
    <property type="protein sequence ID" value="OAR04083.1"/>
    <property type="molecule type" value="Genomic_DNA"/>
</dbReference>
<feature type="transmembrane region" description="Helical" evidence="6">
    <location>
        <begin position="286"/>
        <end position="306"/>
    </location>
</feature>
<dbReference type="Pfam" id="PF00482">
    <property type="entry name" value="T2SSF"/>
    <property type="match status" value="1"/>
</dbReference>
<dbReference type="Gene3D" id="1.20.81.30">
    <property type="entry name" value="Type II secretion system (T2SS), domain F"/>
    <property type="match status" value="1"/>
</dbReference>
<evidence type="ECO:0000256" key="1">
    <source>
        <dbReference type="ARBA" id="ARBA00004651"/>
    </source>
</evidence>
<feature type="transmembrane region" description="Helical" evidence="6">
    <location>
        <begin position="6"/>
        <end position="26"/>
    </location>
</feature>
<keyword evidence="4 6" id="KW-1133">Transmembrane helix</keyword>
<protein>
    <recommendedName>
        <fullName evidence="7">Type II secretion system protein GspF domain-containing protein</fullName>
    </recommendedName>
</protein>
<dbReference type="InterPro" id="IPR042094">
    <property type="entry name" value="T2SS_GspF_sf"/>
</dbReference>
<evidence type="ECO:0000256" key="4">
    <source>
        <dbReference type="ARBA" id="ARBA00022989"/>
    </source>
</evidence>
<reference evidence="8 9" key="1">
    <citation type="submission" date="2015-09" db="EMBL/GenBank/DDBJ databases">
        <title>Draft genome sequence of Hydrogenibacillus schlegelii DSM 2000.</title>
        <authorList>
            <person name="Hemp J."/>
        </authorList>
    </citation>
    <scope>NUCLEOTIDE SEQUENCE [LARGE SCALE GENOMIC DNA]</scope>
    <source>
        <strain evidence="8 9">MA 48</strain>
    </source>
</reference>
<comment type="subcellular location">
    <subcellularLocation>
        <location evidence="1">Cell membrane</location>
        <topology evidence="1">Multi-pass membrane protein</topology>
    </subcellularLocation>
</comment>
<evidence type="ECO:0000313" key="9">
    <source>
        <dbReference type="Proteomes" id="UP000243024"/>
    </source>
</evidence>
<dbReference type="PANTHER" id="PTHR35007:SF1">
    <property type="entry name" value="PILUS ASSEMBLY PROTEIN"/>
    <property type="match status" value="1"/>
</dbReference>
<feature type="transmembrane region" description="Helical" evidence="6">
    <location>
        <begin position="86"/>
        <end position="105"/>
    </location>
</feature>